<evidence type="ECO:0008006" key="3">
    <source>
        <dbReference type="Google" id="ProtNLM"/>
    </source>
</evidence>
<proteinExistence type="predicted"/>
<organism evidence="1 2">
    <name type="scientific">Christiangramia forsetii (strain DSM 17595 / CGMCC 1.15422 / KT0803)</name>
    <name type="common">Gramella forsetii</name>
    <dbReference type="NCBI Taxonomy" id="411154"/>
    <lineage>
        <taxon>Bacteria</taxon>
        <taxon>Pseudomonadati</taxon>
        <taxon>Bacteroidota</taxon>
        <taxon>Flavobacteriia</taxon>
        <taxon>Flavobacteriales</taxon>
        <taxon>Flavobacteriaceae</taxon>
        <taxon>Christiangramia</taxon>
    </lineage>
</organism>
<dbReference type="AlphaFoldDB" id="A0LYN8"/>
<dbReference type="Pfam" id="PF16267">
    <property type="entry name" value="DUF4920"/>
    <property type="match status" value="1"/>
</dbReference>
<dbReference type="HOGENOM" id="CLU_133122_0_0_10"/>
<name>A0LYN8_CHRFK</name>
<dbReference type="InterPro" id="IPR032577">
    <property type="entry name" value="DUF4920"/>
</dbReference>
<dbReference type="STRING" id="411154.GFO_0500"/>
<accession>A0LYN8</accession>
<protein>
    <recommendedName>
        <fullName evidence="3">DUF4920 domain-containing protein</fullName>
    </recommendedName>
</protein>
<dbReference type="EMBL" id="CU207366">
    <property type="protein sequence ID" value="CAL65483.1"/>
    <property type="molecule type" value="Genomic_DNA"/>
</dbReference>
<dbReference type="eggNOG" id="ENOG5031D3D">
    <property type="taxonomic scope" value="Bacteria"/>
</dbReference>
<gene>
    <name evidence="1" type="ordered locus">GFO_0500</name>
</gene>
<dbReference type="KEGG" id="gfo:GFO_0500"/>
<reference evidence="1 2" key="1">
    <citation type="journal article" date="2006" name="Environ. Microbiol.">
        <title>Whole genome analysis of the marine Bacteroidetes'Gramella forsetii' reveals adaptations to degradation of polymeric organic matter.</title>
        <authorList>
            <person name="Bauer M."/>
            <person name="Kube M."/>
            <person name="Teeling H."/>
            <person name="Richter M."/>
            <person name="Lombardot T."/>
            <person name="Allers E."/>
            <person name="Wuerdemann C.A."/>
            <person name="Quast C."/>
            <person name="Kuhl H."/>
            <person name="Knaust F."/>
            <person name="Woebken D."/>
            <person name="Bischof K."/>
            <person name="Mussmann M."/>
            <person name="Choudhuri J.V."/>
            <person name="Meyer F."/>
            <person name="Reinhardt R."/>
            <person name="Amann R.I."/>
            <person name="Gloeckner F.O."/>
        </authorList>
    </citation>
    <scope>NUCLEOTIDE SEQUENCE [LARGE SCALE GENOMIC DNA]</scope>
    <source>
        <strain evidence="1 2">KT0803</strain>
    </source>
</reference>
<evidence type="ECO:0000313" key="2">
    <source>
        <dbReference type="Proteomes" id="UP000000755"/>
    </source>
</evidence>
<sequence length="182" mass="20555">MVNLRSNAFFRFVIMKKIIFLFVLFCGISCNQSKENNKKGFVKEGQEQSEYESFGAEISPRGSFSSSIMLEKFESLRSGDTINEKFSTTINSVCQAKGCWMVLELPGVDDVRVKFKDYGFFVPKDIIGKEVIVRGRAFVEMTSVEDQKHFAEDAGKSIDEIVAIREPEKSFGFIADGVLIKK</sequence>
<dbReference type="Proteomes" id="UP000000755">
    <property type="component" value="Chromosome"/>
</dbReference>
<evidence type="ECO:0000313" key="1">
    <source>
        <dbReference type="EMBL" id="CAL65483.1"/>
    </source>
</evidence>